<evidence type="ECO:0000256" key="4">
    <source>
        <dbReference type="PIRSR" id="PIRSR606689-2"/>
    </source>
</evidence>
<evidence type="ECO:0000256" key="3">
    <source>
        <dbReference type="PIRSR" id="PIRSR606689-1"/>
    </source>
</evidence>
<dbReference type="GO" id="GO:0005794">
    <property type="term" value="C:Golgi apparatus"/>
    <property type="evidence" value="ECO:0007669"/>
    <property type="project" value="TreeGrafter"/>
</dbReference>
<keyword evidence="4" id="KW-0460">Magnesium</keyword>
<dbReference type="InterPro" id="IPR024156">
    <property type="entry name" value="Small_GTPase_ARF"/>
</dbReference>
<dbReference type="GO" id="GO:0034067">
    <property type="term" value="P:protein localization to Golgi apparatus"/>
    <property type="evidence" value="ECO:0007669"/>
    <property type="project" value="TreeGrafter"/>
</dbReference>
<feature type="binding site" evidence="3">
    <location>
        <begin position="133"/>
        <end position="136"/>
    </location>
    <ligand>
        <name>GTP</name>
        <dbReference type="ChEBI" id="CHEBI:37565"/>
    </ligand>
</feature>
<dbReference type="SUPFAM" id="SSF52540">
    <property type="entry name" value="P-loop containing nucleoside triphosphate hydrolases"/>
    <property type="match status" value="1"/>
</dbReference>
<dbReference type="SMART" id="SM00177">
    <property type="entry name" value="ARF"/>
    <property type="match status" value="1"/>
</dbReference>
<comment type="similarity">
    <text evidence="5">Belongs to the small GTPase superfamily. Arf family.</text>
</comment>
<sequence length="222" mass="24899">MYHLLKGFREYMTRKEEFSIVIIGMDGAGKTTLLENIKTTYNPVPGLPPNKITPTVGQNTGRITLPSTILQFIDLGGQSGIRTIWDRYYDGADALAYVVDASDIDRLNECWEVFDNVLASPKILGIPLLLLANKQDDPTSLSVEQIRSSYEEWWQNRLNTLQRSSGSSDQSSRSASLDVMGISALHGNGVRDAVNWLFLRVQNSRARYVIDFAHFLSVSRNI</sequence>
<dbReference type="Pfam" id="PF00025">
    <property type="entry name" value="Arf"/>
    <property type="match status" value="1"/>
</dbReference>
<dbReference type="PROSITE" id="PS51417">
    <property type="entry name" value="ARF"/>
    <property type="match status" value="1"/>
</dbReference>
<feature type="binding site" evidence="4">
    <location>
        <position position="31"/>
    </location>
    <ligand>
        <name>Mg(2+)</name>
        <dbReference type="ChEBI" id="CHEBI:18420"/>
    </ligand>
</feature>
<dbReference type="Gene3D" id="3.40.50.300">
    <property type="entry name" value="P-loop containing nucleotide triphosphate hydrolases"/>
    <property type="match status" value="1"/>
</dbReference>
<reference evidence="6 7" key="1">
    <citation type="journal article" date="2016" name="Mol. Biol. Evol.">
        <title>Comparative Genomics of Early-Diverging Mushroom-Forming Fungi Provides Insights into the Origins of Lignocellulose Decay Capabilities.</title>
        <authorList>
            <person name="Nagy L.G."/>
            <person name="Riley R."/>
            <person name="Tritt A."/>
            <person name="Adam C."/>
            <person name="Daum C."/>
            <person name="Floudas D."/>
            <person name="Sun H."/>
            <person name="Yadav J.S."/>
            <person name="Pangilinan J."/>
            <person name="Larsson K.H."/>
            <person name="Matsuura K."/>
            <person name="Barry K."/>
            <person name="Labutti K."/>
            <person name="Kuo R."/>
            <person name="Ohm R.A."/>
            <person name="Bhattacharya S.S."/>
            <person name="Shirouzu T."/>
            <person name="Yoshinaga Y."/>
            <person name="Martin F.M."/>
            <person name="Grigoriev I.V."/>
            <person name="Hibbett D.S."/>
        </authorList>
    </citation>
    <scope>NUCLEOTIDE SEQUENCE [LARGE SCALE GENOMIC DNA]</scope>
    <source>
        <strain evidence="6 7">HHB9708</strain>
    </source>
</reference>
<keyword evidence="1 3" id="KW-0547">Nucleotide-binding</keyword>
<keyword evidence="4" id="KW-0479">Metal-binding</keyword>
<feature type="binding site" evidence="3">
    <location>
        <position position="77"/>
    </location>
    <ligand>
        <name>GTP</name>
        <dbReference type="ChEBI" id="CHEBI:37565"/>
    </ligand>
</feature>
<evidence type="ECO:0000256" key="2">
    <source>
        <dbReference type="ARBA" id="ARBA00023134"/>
    </source>
</evidence>
<dbReference type="STRING" id="1314777.A0A165A4K5"/>
<dbReference type="PANTHER" id="PTHR45909:SF1">
    <property type="entry name" value="ADP-RIBOSYLATION FACTOR-RELATED PROTEIN 1"/>
    <property type="match status" value="1"/>
</dbReference>
<dbReference type="GO" id="GO:0043001">
    <property type="term" value="P:Golgi to plasma membrane protein transport"/>
    <property type="evidence" value="ECO:0007669"/>
    <property type="project" value="TreeGrafter"/>
</dbReference>
<evidence type="ECO:0000256" key="5">
    <source>
        <dbReference type="RuleBase" id="RU003925"/>
    </source>
</evidence>
<dbReference type="InterPro" id="IPR006689">
    <property type="entry name" value="Small_GTPase_ARF/SAR"/>
</dbReference>
<dbReference type="PRINTS" id="PR00328">
    <property type="entry name" value="SAR1GTPBP"/>
</dbReference>
<gene>
    <name evidence="6" type="ORF">SISNIDRAFT_404680</name>
</gene>
<protein>
    <submittedName>
        <fullName evidence="6">p-loop containing nucleoside triphosphate hydrolase protein</fullName>
    </submittedName>
</protein>
<accession>A0A165A4K5</accession>
<dbReference type="Proteomes" id="UP000076722">
    <property type="component" value="Unassembled WGS sequence"/>
</dbReference>
<organism evidence="6 7">
    <name type="scientific">Sistotremastrum niveocremeum HHB9708</name>
    <dbReference type="NCBI Taxonomy" id="1314777"/>
    <lineage>
        <taxon>Eukaryota</taxon>
        <taxon>Fungi</taxon>
        <taxon>Dikarya</taxon>
        <taxon>Basidiomycota</taxon>
        <taxon>Agaricomycotina</taxon>
        <taxon>Agaricomycetes</taxon>
        <taxon>Sistotremastrales</taxon>
        <taxon>Sistotremastraceae</taxon>
        <taxon>Sertulicium</taxon>
        <taxon>Sertulicium niveocremeum</taxon>
    </lineage>
</organism>
<dbReference type="GO" id="GO:0006886">
    <property type="term" value="P:intracellular protein transport"/>
    <property type="evidence" value="ECO:0007669"/>
    <property type="project" value="TreeGrafter"/>
</dbReference>
<evidence type="ECO:0000313" key="6">
    <source>
        <dbReference type="EMBL" id="KZS98473.1"/>
    </source>
</evidence>
<evidence type="ECO:0000256" key="1">
    <source>
        <dbReference type="ARBA" id="ARBA00022741"/>
    </source>
</evidence>
<dbReference type="OrthoDB" id="414781at2759"/>
<name>A0A165A4K5_9AGAM</name>
<keyword evidence="2 3" id="KW-0342">GTP-binding</keyword>
<dbReference type="InterPro" id="IPR005225">
    <property type="entry name" value="Small_GTP-bd"/>
</dbReference>
<dbReference type="SMART" id="SM00178">
    <property type="entry name" value="SAR"/>
    <property type="match status" value="1"/>
</dbReference>
<dbReference type="GO" id="GO:0003924">
    <property type="term" value="F:GTPase activity"/>
    <property type="evidence" value="ECO:0007669"/>
    <property type="project" value="InterPro"/>
</dbReference>
<keyword evidence="6" id="KW-0378">Hydrolase</keyword>
<dbReference type="NCBIfam" id="TIGR00231">
    <property type="entry name" value="small_GTP"/>
    <property type="match status" value="1"/>
</dbReference>
<keyword evidence="7" id="KW-1185">Reference proteome</keyword>
<feature type="binding site" evidence="3">
    <location>
        <begin position="24"/>
        <end position="31"/>
    </location>
    <ligand>
        <name>GTP</name>
        <dbReference type="ChEBI" id="CHEBI:37565"/>
    </ligand>
</feature>
<dbReference type="AlphaFoldDB" id="A0A165A4K5"/>
<evidence type="ECO:0000313" key="7">
    <source>
        <dbReference type="Proteomes" id="UP000076722"/>
    </source>
</evidence>
<feature type="binding site" evidence="4">
    <location>
        <position position="55"/>
    </location>
    <ligand>
        <name>Mg(2+)</name>
        <dbReference type="ChEBI" id="CHEBI:18420"/>
    </ligand>
</feature>
<dbReference type="PANTHER" id="PTHR45909">
    <property type="entry name" value="ADP-RIBOSYLATION FACTOR-RELATED PROTEIN 1"/>
    <property type="match status" value="1"/>
</dbReference>
<dbReference type="EMBL" id="KV419395">
    <property type="protein sequence ID" value="KZS98473.1"/>
    <property type="molecule type" value="Genomic_DNA"/>
</dbReference>
<dbReference type="GO" id="GO:0046872">
    <property type="term" value="F:metal ion binding"/>
    <property type="evidence" value="ECO:0007669"/>
    <property type="project" value="UniProtKB-KW"/>
</dbReference>
<proteinExistence type="inferred from homology"/>
<dbReference type="GO" id="GO:0005525">
    <property type="term" value="F:GTP binding"/>
    <property type="evidence" value="ECO:0007669"/>
    <property type="project" value="UniProtKB-KW"/>
</dbReference>
<dbReference type="InterPro" id="IPR027417">
    <property type="entry name" value="P-loop_NTPase"/>
</dbReference>